<dbReference type="Pfam" id="PF05069">
    <property type="entry name" value="Phage_tail_S"/>
    <property type="match status" value="1"/>
</dbReference>
<dbReference type="OrthoDB" id="2081253at2"/>
<accession>A0A560II12</accession>
<evidence type="ECO:0000313" key="1">
    <source>
        <dbReference type="EMBL" id="TWB58683.1"/>
    </source>
</evidence>
<organism evidence="1 2">
    <name type="scientific">Nitrospirillum amazonense</name>
    <dbReference type="NCBI Taxonomy" id="28077"/>
    <lineage>
        <taxon>Bacteria</taxon>
        <taxon>Pseudomonadati</taxon>
        <taxon>Pseudomonadota</taxon>
        <taxon>Alphaproteobacteria</taxon>
        <taxon>Rhodospirillales</taxon>
        <taxon>Azospirillaceae</taxon>
        <taxon>Nitrospirillum</taxon>
    </lineage>
</organism>
<name>A0A560II12_9PROT</name>
<evidence type="ECO:0000313" key="2">
    <source>
        <dbReference type="Proteomes" id="UP000318050"/>
    </source>
</evidence>
<dbReference type="EMBL" id="VITT01000009">
    <property type="protein sequence ID" value="TWB58683.1"/>
    <property type="molecule type" value="Genomic_DNA"/>
</dbReference>
<proteinExistence type="predicted"/>
<sequence>MVAMRVTVQDQELRDVLAGLSGRARNLRQPMDAIGAMIQASTDIRWEREIDPDGQPWTPLASSTVKRKAKLGKERMLQISTRLRSSITRKPYADRVDVGTNVAYAAAMQNGATIKRSPTLVRIYRKVSTKGGVTDFVRHAVTTRSGDSVLLPLFTKRSKANFMTRHLVQAYSIRIPARRFLGITPEDTQGGTDILRRHVLGDVQ</sequence>
<dbReference type="Proteomes" id="UP000318050">
    <property type="component" value="Unassembled WGS sequence"/>
</dbReference>
<dbReference type="AlphaFoldDB" id="A0A560II12"/>
<gene>
    <name evidence="1" type="ORF">FBZ92_109176</name>
</gene>
<dbReference type="InterPro" id="IPR006522">
    <property type="entry name" value="Phage_virion_morphogenesis"/>
</dbReference>
<comment type="caution">
    <text evidence="1">The sequence shown here is derived from an EMBL/GenBank/DDBJ whole genome shotgun (WGS) entry which is preliminary data.</text>
</comment>
<protein>
    <submittedName>
        <fullName evidence="1">Virion morphogenesis family protein</fullName>
    </submittedName>
</protein>
<reference evidence="1 2" key="1">
    <citation type="submission" date="2019-06" db="EMBL/GenBank/DDBJ databases">
        <title>Genomic Encyclopedia of Type Strains, Phase IV (KMG-V): Genome sequencing to study the core and pangenomes of soil and plant-associated prokaryotes.</title>
        <authorList>
            <person name="Whitman W."/>
        </authorList>
    </citation>
    <scope>NUCLEOTIDE SEQUENCE [LARGE SCALE GENOMIC DNA]</scope>
    <source>
        <strain evidence="1 2">BR 11140</strain>
    </source>
</reference>